<keyword evidence="1" id="KW-0472">Membrane</keyword>
<keyword evidence="1" id="KW-1133">Transmembrane helix</keyword>
<protein>
    <submittedName>
        <fullName evidence="2">Uncharacterized protein</fullName>
    </submittedName>
</protein>
<dbReference type="OrthoDB" id="2797375at2759"/>
<dbReference type="EMBL" id="KV722842">
    <property type="protein sequence ID" value="OCH83726.1"/>
    <property type="molecule type" value="Genomic_DNA"/>
</dbReference>
<accession>A0A8E2DEB4</accession>
<proteinExistence type="predicted"/>
<keyword evidence="1" id="KW-0812">Transmembrane</keyword>
<reference evidence="2 3" key="1">
    <citation type="submission" date="2016-07" db="EMBL/GenBank/DDBJ databases">
        <title>Draft genome of the white-rot fungus Obba rivulosa 3A-2.</title>
        <authorList>
            <consortium name="DOE Joint Genome Institute"/>
            <person name="Miettinen O."/>
            <person name="Riley R."/>
            <person name="Acob R."/>
            <person name="Barry K."/>
            <person name="Cullen D."/>
            <person name="De Vries R."/>
            <person name="Hainaut M."/>
            <person name="Hatakka A."/>
            <person name="Henrissat B."/>
            <person name="Hilden K."/>
            <person name="Kuo R."/>
            <person name="Labutti K."/>
            <person name="Lipzen A."/>
            <person name="Makela M.R."/>
            <person name="Sandor L."/>
            <person name="Spatafora J.W."/>
            <person name="Grigoriev I.V."/>
            <person name="Hibbett D.S."/>
        </authorList>
    </citation>
    <scope>NUCLEOTIDE SEQUENCE [LARGE SCALE GENOMIC DNA]</scope>
    <source>
        <strain evidence="2 3">3A-2</strain>
    </source>
</reference>
<name>A0A8E2DEB4_9APHY</name>
<dbReference type="AlphaFoldDB" id="A0A8E2DEB4"/>
<organism evidence="2 3">
    <name type="scientific">Obba rivulosa</name>
    <dbReference type="NCBI Taxonomy" id="1052685"/>
    <lineage>
        <taxon>Eukaryota</taxon>
        <taxon>Fungi</taxon>
        <taxon>Dikarya</taxon>
        <taxon>Basidiomycota</taxon>
        <taxon>Agaricomycotina</taxon>
        <taxon>Agaricomycetes</taxon>
        <taxon>Polyporales</taxon>
        <taxon>Gelatoporiaceae</taxon>
        <taxon>Obba</taxon>
    </lineage>
</organism>
<evidence type="ECO:0000256" key="1">
    <source>
        <dbReference type="SAM" id="Phobius"/>
    </source>
</evidence>
<dbReference type="Proteomes" id="UP000250043">
    <property type="component" value="Unassembled WGS sequence"/>
</dbReference>
<evidence type="ECO:0000313" key="3">
    <source>
        <dbReference type="Proteomes" id="UP000250043"/>
    </source>
</evidence>
<keyword evidence="3" id="KW-1185">Reference proteome</keyword>
<sequence>MVPKQDDNDYKEPNDDTDSLINNHMLLSQHKNKKLDAAIRPVKRVLTKVQVLPCMCFVDSHIYSSYSATICLIICLLPAWFCMLKKHRLTKKKMSHDVATCWNSTYNMLEFTVEYCVAIDNMTID</sequence>
<evidence type="ECO:0000313" key="2">
    <source>
        <dbReference type="EMBL" id="OCH83726.1"/>
    </source>
</evidence>
<gene>
    <name evidence="2" type="ORF">OBBRIDRAFT_742785</name>
</gene>
<feature type="transmembrane region" description="Helical" evidence="1">
    <location>
        <begin position="65"/>
        <end position="84"/>
    </location>
</feature>